<dbReference type="EMBL" id="CP060696">
    <property type="protein sequence ID" value="QNO18797.1"/>
    <property type="molecule type" value="Genomic_DNA"/>
</dbReference>
<sequence length="130" mass="15047">MKKRKYLKFGLYFLILLSLILNVYFLLPKPHSASISQGYYISNPTNGIGGIYGISIWPNHDVRLYDSENKVVFQGKLEFYKDENYYLMKTDSAVYQISVQDDVIFLPVKQNNMIVSRLFTKVDDAPVTYG</sequence>
<keyword evidence="3" id="KW-1185">Reference proteome</keyword>
<evidence type="ECO:0000313" key="3">
    <source>
        <dbReference type="Proteomes" id="UP000516046"/>
    </source>
</evidence>
<evidence type="ECO:0000256" key="1">
    <source>
        <dbReference type="SAM" id="Phobius"/>
    </source>
</evidence>
<reference evidence="2 3" key="1">
    <citation type="submission" date="2020-08" db="EMBL/GenBank/DDBJ databases">
        <authorList>
            <person name="Ren C."/>
            <person name="Gu Y."/>
            <person name="Xu Y."/>
        </authorList>
    </citation>
    <scope>NUCLEOTIDE SEQUENCE [LARGE SCALE GENOMIC DNA]</scope>
    <source>
        <strain evidence="2 3">LBM18003</strain>
    </source>
</reference>
<organism evidence="2 3">
    <name type="scientific">Caproicibacterium amylolyticum</name>
    <dbReference type="NCBI Taxonomy" id="2766537"/>
    <lineage>
        <taxon>Bacteria</taxon>
        <taxon>Bacillati</taxon>
        <taxon>Bacillota</taxon>
        <taxon>Clostridia</taxon>
        <taxon>Eubacteriales</taxon>
        <taxon>Oscillospiraceae</taxon>
        <taxon>Caproicibacterium</taxon>
    </lineage>
</organism>
<dbReference type="AlphaFoldDB" id="A0A7G9WJD5"/>
<name>A0A7G9WJD5_9FIRM</name>
<dbReference type="KEGG" id="caml:H6X83_03955"/>
<protein>
    <submittedName>
        <fullName evidence="2">Uncharacterized protein</fullName>
    </submittedName>
</protein>
<keyword evidence="1" id="KW-0472">Membrane</keyword>
<accession>A0A7G9WJD5</accession>
<dbReference type="RefSeq" id="WP_212507864.1">
    <property type="nucleotide sequence ID" value="NZ_CP060696.1"/>
</dbReference>
<keyword evidence="1" id="KW-1133">Transmembrane helix</keyword>
<proteinExistence type="predicted"/>
<feature type="transmembrane region" description="Helical" evidence="1">
    <location>
        <begin position="9"/>
        <end position="27"/>
    </location>
</feature>
<dbReference type="Proteomes" id="UP000516046">
    <property type="component" value="Chromosome"/>
</dbReference>
<keyword evidence="1" id="KW-0812">Transmembrane</keyword>
<evidence type="ECO:0000313" key="2">
    <source>
        <dbReference type="EMBL" id="QNO18797.1"/>
    </source>
</evidence>
<gene>
    <name evidence="2" type="ORF">H6X83_03955</name>
</gene>